<feature type="region of interest" description="Disordered" evidence="1">
    <location>
        <begin position="288"/>
        <end position="319"/>
    </location>
</feature>
<accession>A0ABS1UAV0</accession>
<protein>
    <submittedName>
        <fullName evidence="2">Plasmid replication initiator</fullName>
    </submittedName>
</protein>
<dbReference type="Pfam" id="PF04796">
    <property type="entry name" value="RepA_C"/>
    <property type="match status" value="1"/>
</dbReference>
<evidence type="ECO:0000313" key="2">
    <source>
        <dbReference type="EMBL" id="MBL6081813.1"/>
    </source>
</evidence>
<organism evidence="2 3">
    <name type="scientific">Belnapia arida</name>
    <dbReference type="NCBI Taxonomy" id="2804533"/>
    <lineage>
        <taxon>Bacteria</taxon>
        <taxon>Pseudomonadati</taxon>
        <taxon>Pseudomonadota</taxon>
        <taxon>Alphaproteobacteria</taxon>
        <taxon>Acetobacterales</taxon>
        <taxon>Roseomonadaceae</taxon>
        <taxon>Belnapia</taxon>
    </lineage>
</organism>
<dbReference type="InterPro" id="IPR006881">
    <property type="entry name" value="RepA_C"/>
</dbReference>
<dbReference type="RefSeq" id="WP_202835028.1">
    <property type="nucleotide sequence ID" value="NZ_JAETWB010000037.1"/>
</dbReference>
<proteinExistence type="predicted"/>
<keyword evidence="3" id="KW-1185">Reference proteome</keyword>
<gene>
    <name evidence="2" type="ORF">JMJ56_27905</name>
</gene>
<evidence type="ECO:0000313" key="3">
    <source>
        <dbReference type="Proteomes" id="UP000660885"/>
    </source>
</evidence>
<comment type="caution">
    <text evidence="2">The sequence shown here is derived from an EMBL/GenBank/DDBJ whole genome shotgun (WGS) entry which is preliminary data.</text>
</comment>
<reference evidence="2 3" key="1">
    <citation type="submission" date="2021-01" db="EMBL/GenBank/DDBJ databases">
        <title>Belnapia mucosa sp. nov. and Belnapia arida sp. nov., isolated from the Tabernas Desert (Almeria, Spain).</title>
        <authorList>
            <person name="Molina-Menor E."/>
            <person name="Vidal-Verdu A."/>
            <person name="Calonge A."/>
            <person name="Satari L."/>
            <person name="Pereto J."/>
            <person name="Porcar M."/>
        </authorList>
    </citation>
    <scope>NUCLEOTIDE SEQUENCE [LARGE SCALE GENOMIC DNA]</scope>
    <source>
        <strain evidence="2 3">T18</strain>
    </source>
</reference>
<sequence>MGTVHDILEAGGKEAALRADIERAVVEAAALYMADESASIGFLYSGWCQAALPHRRLPDEDSWQISSGGVALSVEPGRKPLSDGHWSWVGVPYGSRARLIMLYLQSEALRTGSRDVMLGRSLRDWLSRMGISSGGKSQKDVREQAERIARCRFTFHVTTGSRVGLVNQNVMDTAMFVPAEDPAQGSLFVEVARLSEVFYEQLRKHPVPVEEAAVRSISNNSMALDLYAWLAYRLHALEKSTPVSWAAIKGQFGAGTQRMNNFKPTFIANLKLALAVYRHAKVDMDERGLTLHPSRPPVPPRAPAGAGKVPTRQAQRTFL</sequence>
<dbReference type="Proteomes" id="UP000660885">
    <property type="component" value="Unassembled WGS sequence"/>
</dbReference>
<dbReference type="EMBL" id="JAETWB010000037">
    <property type="protein sequence ID" value="MBL6081813.1"/>
    <property type="molecule type" value="Genomic_DNA"/>
</dbReference>
<evidence type="ECO:0000256" key="1">
    <source>
        <dbReference type="SAM" id="MobiDB-lite"/>
    </source>
</evidence>
<name>A0ABS1UAV0_9PROT</name>